<dbReference type="Pfam" id="PF01329">
    <property type="entry name" value="Pterin_4a"/>
    <property type="match status" value="1"/>
</dbReference>
<dbReference type="CDD" id="cd00488">
    <property type="entry name" value="PCD_DCoH"/>
    <property type="match status" value="1"/>
</dbReference>
<protein>
    <recommendedName>
        <fullName evidence="3">4a-hydroxytetrahydrobiopterin dehydratase</fullName>
        <ecNumber evidence="3">4.2.1.96</ecNumber>
    </recommendedName>
</protein>
<evidence type="ECO:0000256" key="4">
    <source>
        <dbReference type="ARBA" id="ARBA00023239"/>
    </source>
</evidence>
<comment type="catalytic activity">
    <reaction evidence="1">
        <text>(4aS,6R)-4a-hydroxy-L-erythro-5,6,7,8-tetrahydrobiopterin = (6R)-L-erythro-6,7-dihydrobiopterin + H2O</text>
        <dbReference type="Rhea" id="RHEA:11920"/>
        <dbReference type="ChEBI" id="CHEBI:15377"/>
        <dbReference type="ChEBI" id="CHEBI:15642"/>
        <dbReference type="ChEBI" id="CHEBI:43120"/>
        <dbReference type="EC" id="4.2.1.96"/>
    </reaction>
</comment>
<evidence type="ECO:0000313" key="7">
    <source>
        <dbReference type="Proteomes" id="UP001589733"/>
    </source>
</evidence>
<dbReference type="InterPro" id="IPR036428">
    <property type="entry name" value="PCD_sf"/>
</dbReference>
<organism evidence="6 7">
    <name type="scientific">Deinococcus oregonensis</name>
    <dbReference type="NCBI Taxonomy" id="1805970"/>
    <lineage>
        <taxon>Bacteria</taxon>
        <taxon>Thermotogati</taxon>
        <taxon>Deinococcota</taxon>
        <taxon>Deinococci</taxon>
        <taxon>Deinococcales</taxon>
        <taxon>Deinococcaceae</taxon>
        <taxon>Deinococcus</taxon>
    </lineage>
</organism>
<name>A0ABV6B2E8_9DEIO</name>
<reference evidence="6 7" key="1">
    <citation type="submission" date="2024-09" db="EMBL/GenBank/DDBJ databases">
        <authorList>
            <person name="Sun Q."/>
            <person name="Mori K."/>
        </authorList>
    </citation>
    <scope>NUCLEOTIDE SEQUENCE [LARGE SCALE GENOMIC DNA]</scope>
    <source>
        <strain evidence="6 7">JCM 13503</strain>
    </source>
</reference>
<dbReference type="GO" id="GO:0016740">
    <property type="term" value="F:transferase activity"/>
    <property type="evidence" value="ECO:0007669"/>
    <property type="project" value="UniProtKB-KW"/>
</dbReference>
<dbReference type="RefSeq" id="WP_380011262.1">
    <property type="nucleotide sequence ID" value="NZ_JBHLYR010000044.1"/>
</dbReference>
<evidence type="ECO:0000256" key="5">
    <source>
        <dbReference type="SAM" id="MobiDB-lite"/>
    </source>
</evidence>
<dbReference type="EC" id="4.2.1.96" evidence="3"/>
<dbReference type="InterPro" id="IPR001533">
    <property type="entry name" value="Pterin_deHydtase"/>
</dbReference>
<comment type="caution">
    <text evidence="6">The sequence shown here is derived from an EMBL/GenBank/DDBJ whole genome shotgun (WGS) entry which is preliminary data.</text>
</comment>
<evidence type="ECO:0000256" key="1">
    <source>
        <dbReference type="ARBA" id="ARBA00001554"/>
    </source>
</evidence>
<dbReference type="NCBIfam" id="NF002017">
    <property type="entry name" value="PRK00823.1-2"/>
    <property type="match status" value="1"/>
</dbReference>
<keyword evidence="6" id="KW-0808">Transferase</keyword>
<comment type="similarity">
    <text evidence="2">Belongs to the pterin-4-alpha-carbinolamine dehydratase family.</text>
</comment>
<dbReference type="PANTHER" id="PTHR12599:SF0">
    <property type="entry name" value="PTERIN-4-ALPHA-CARBINOLAMINE DEHYDRATASE"/>
    <property type="match status" value="1"/>
</dbReference>
<feature type="compositionally biased region" description="Polar residues" evidence="5">
    <location>
        <begin position="110"/>
        <end position="124"/>
    </location>
</feature>
<gene>
    <name evidence="6" type="ORF">ACFFLM_14140</name>
</gene>
<feature type="region of interest" description="Disordered" evidence="5">
    <location>
        <begin position="110"/>
        <end position="131"/>
    </location>
</feature>
<dbReference type="Proteomes" id="UP001589733">
    <property type="component" value="Unassembled WGS sequence"/>
</dbReference>
<accession>A0ABV6B2E8</accession>
<dbReference type="Gene3D" id="3.30.1360.20">
    <property type="entry name" value="Transcriptional coactivator/pterin dehydratase"/>
    <property type="match status" value="1"/>
</dbReference>
<dbReference type="PANTHER" id="PTHR12599">
    <property type="entry name" value="PTERIN-4-ALPHA-CARBINOLAMINE DEHYDRATASE"/>
    <property type="match status" value="1"/>
</dbReference>
<proteinExistence type="inferred from homology"/>
<keyword evidence="7" id="KW-1185">Reference proteome</keyword>
<dbReference type="GO" id="GO:0008124">
    <property type="term" value="F:4-alpha-hydroxytetrahydrobiopterin dehydratase activity"/>
    <property type="evidence" value="ECO:0007669"/>
    <property type="project" value="UniProtKB-EC"/>
</dbReference>
<sequence>MAYDPRMAFDPERKMTDGDVQDLKPDGWWGGEGTLFRDVAFESYQAGVDFAVQVAALAEAHNHHPDITIHYRRVKLSYFTHDAGGVTMADIEGARAVNELIAALGQADQNSADLNSTDQNSADQNKGAAAG</sequence>
<evidence type="ECO:0000256" key="3">
    <source>
        <dbReference type="ARBA" id="ARBA00013252"/>
    </source>
</evidence>
<dbReference type="SUPFAM" id="SSF55248">
    <property type="entry name" value="PCD-like"/>
    <property type="match status" value="1"/>
</dbReference>
<evidence type="ECO:0000313" key="6">
    <source>
        <dbReference type="EMBL" id="MFB9993110.1"/>
    </source>
</evidence>
<evidence type="ECO:0000256" key="2">
    <source>
        <dbReference type="ARBA" id="ARBA00006472"/>
    </source>
</evidence>
<keyword evidence="4 6" id="KW-0456">Lyase</keyword>
<dbReference type="EMBL" id="JBHLYR010000044">
    <property type="protein sequence ID" value="MFB9993110.1"/>
    <property type="molecule type" value="Genomic_DNA"/>
</dbReference>